<accession>A0ABQ8F7R8</accession>
<evidence type="ECO:0000256" key="5">
    <source>
        <dbReference type="ARBA" id="ARBA00023204"/>
    </source>
</evidence>
<keyword evidence="9" id="KW-1185">Reference proteome</keyword>
<feature type="domain" description="ERCC1-like central" evidence="7">
    <location>
        <begin position="13"/>
        <end position="126"/>
    </location>
</feature>
<reference evidence="8 9" key="1">
    <citation type="submission" date="2021-02" db="EMBL/GenBank/DDBJ databases">
        <title>Variation within the Batrachochytrium salamandrivorans European outbreak.</title>
        <authorList>
            <person name="Kelly M."/>
            <person name="Pasmans F."/>
            <person name="Shea T.P."/>
            <person name="Munoz J.F."/>
            <person name="Carranza S."/>
            <person name="Cuomo C.A."/>
            <person name="Martel A."/>
        </authorList>
    </citation>
    <scope>NUCLEOTIDE SEQUENCE [LARGE SCALE GENOMIC DNA]</scope>
    <source>
        <strain evidence="8 9">AMFP18/2</strain>
    </source>
</reference>
<sequence>MTTAAPSRSRLHTVLVNVNQRGNPVLDNIKNVPWEYGETDADYQVGRSTGVTYLSLKYHRLYPEYINTRLNQIERKFHLRILICVVDVDDHQQAIKELTRTCIFGKVTMILAWSVQEAGRYIETLKSYENKPPDLIKERVETDYFSKLTDAVTSIKSVNKTDVMTLSSNIGSFKDMAHASAEELMLLPGFGEQKVSRFESAFSAPFLLNKDADHRKSSSSD</sequence>
<dbReference type="Pfam" id="PF14520">
    <property type="entry name" value="HHH_5"/>
    <property type="match status" value="1"/>
</dbReference>
<dbReference type="Pfam" id="PF03834">
    <property type="entry name" value="Rad10"/>
    <property type="match status" value="1"/>
</dbReference>
<dbReference type="PANTHER" id="PTHR12749">
    <property type="entry name" value="EXCISION REPAIR CROSS-COMPLEMENTING 1 ERCC1"/>
    <property type="match status" value="1"/>
</dbReference>
<dbReference type="SUPFAM" id="SSF47781">
    <property type="entry name" value="RuvA domain 2-like"/>
    <property type="match status" value="1"/>
</dbReference>
<dbReference type="EMBL" id="JAFCIX010000391">
    <property type="protein sequence ID" value="KAH6592056.1"/>
    <property type="molecule type" value="Genomic_DNA"/>
</dbReference>
<dbReference type="CDD" id="cd22325">
    <property type="entry name" value="ERCC1_C-like"/>
    <property type="match status" value="1"/>
</dbReference>
<dbReference type="InterPro" id="IPR011335">
    <property type="entry name" value="Restrct_endonuc-II-like"/>
</dbReference>
<organism evidence="8 9">
    <name type="scientific">Batrachochytrium salamandrivorans</name>
    <dbReference type="NCBI Taxonomy" id="1357716"/>
    <lineage>
        <taxon>Eukaryota</taxon>
        <taxon>Fungi</taxon>
        <taxon>Fungi incertae sedis</taxon>
        <taxon>Chytridiomycota</taxon>
        <taxon>Chytridiomycota incertae sedis</taxon>
        <taxon>Chytridiomycetes</taxon>
        <taxon>Rhizophydiales</taxon>
        <taxon>Rhizophydiales incertae sedis</taxon>
        <taxon>Batrachochytrium</taxon>
    </lineage>
</organism>
<dbReference type="SUPFAM" id="SSF52980">
    <property type="entry name" value="Restriction endonuclease-like"/>
    <property type="match status" value="1"/>
</dbReference>
<evidence type="ECO:0000256" key="1">
    <source>
        <dbReference type="ARBA" id="ARBA00004123"/>
    </source>
</evidence>
<dbReference type="Gene3D" id="1.10.150.20">
    <property type="entry name" value="5' to 3' exonuclease, C-terminal subdomain"/>
    <property type="match status" value="1"/>
</dbReference>
<evidence type="ECO:0000256" key="4">
    <source>
        <dbReference type="ARBA" id="ARBA00023125"/>
    </source>
</evidence>
<evidence type="ECO:0000256" key="3">
    <source>
        <dbReference type="ARBA" id="ARBA00022763"/>
    </source>
</evidence>
<evidence type="ECO:0000259" key="7">
    <source>
        <dbReference type="Pfam" id="PF03834"/>
    </source>
</evidence>
<name>A0ABQ8F7R8_9FUNG</name>
<keyword evidence="3" id="KW-0227">DNA damage</keyword>
<evidence type="ECO:0000256" key="6">
    <source>
        <dbReference type="ARBA" id="ARBA00023242"/>
    </source>
</evidence>
<comment type="subcellular location">
    <subcellularLocation>
        <location evidence="1">Nucleus</location>
    </subcellularLocation>
</comment>
<evidence type="ECO:0000313" key="9">
    <source>
        <dbReference type="Proteomes" id="UP001648503"/>
    </source>
</evidence>
<dbReference type="PANTHER" id="PTHR12749:SF0">
    <property type="entry name" value="DNA EXCISION REPAIR PROTEIN ERCC-1"/>
    <property type="match status" value="1"/>
</dbReference>
<evidence type="ECO:0000256" key="2">
    <source>
        <dbReference type="ARBA" id="ARBA00008283"/>
    </source>
</evidence>
<dbReference type="InterPro" id="IPR010994">
    <property type="entry name" value="RuvA_2-like"/>
</dbReference>
<evidence type="ECO:0000313" key="8">
    <source>
        <dbReference type="EMBL" id="KAH6592056.1"/>
    </source>
</evidence>
<dbReference type="InterPro" id="IPR004579">
    <property type="entry name" value="ERCC1/RAD10/SWI10"/>
</dbReference>
<dbReference type="Gene3D" id="3.40.50.10130">
    <property type="match status" value="1"/>
</dbReference>
<comment type="caution">
    <text evidence="8">The sequence shown here is derived from an EMBL/GenBank/DDBJ whole genome shotgun (WGS) entry which is preliminary data.</text>
</comment>
<protein>
    <recommendedName>
        <fullName evidence="7">ERCC1-like central domain-containing protein</fullName>
    </recommendedName>
</protein>
<dbReference type="Proteomes" id="UP001648503">
    <property type="component" value="Unassembled WGS sequence"/>
</dbReference>
<keyword evidence="5" id="KW-0234">DNA repair</keyword>
<dbReference type="InterPro" id="IPR047260">
    <property type="entry name" value="ERCC1-like_central_dom"/>
</dbReference>
<dbReference type="NCBIfam" id="TIGR00597">
    <property type="entry name" value="rad10"/>
    <property type="match status" value="1"/>
</dbReference>
<proteinExistence type="inferred from homology"/>
<keyword evidence="4" id="KW-0238">DNA-binding</keyword>
<keyword evidence="6" id="KW-0539">Nucleus</keyword>
<gene>
    <name evidence="8" type="ORF">BASA50_008339</name>
</gene>
<comment type="similarity">
    <text evidence="2">Belongs to the ERCC1/RAD10/SWI10 family.</text>
</comment>